<evidence type="ECO:0000256" key="4">
    <source>
        <dbReference type="ARBA" id="ARBA00022989"/>
    </source>
</evidence>
<dbReference type="Pfam" id="PF03741">
    <property type="entry name" value="TerC"/>
    <property type="match status" value="1"/>
</dbReference>
<feature type="transmembrane region" description="Helical" evidence="6">
    <location>
        <begin position="49"/>
        <end position="74"/>
    </location>
</feature>
<dbReference type="Proteomes" id="UP000195437">
    <property type="component" value="Chromosome"/>
</dbReference>
<dbReference type="OrthoDB" id="5295733at2"/>
<organism evidence="7 8">
    <name type="scientific">Tumebacillus avium</name>
    <dbReference type="NCBI Taxonomy" id="1903704"/>
    <lineage>
        <taxon>Bacteria</taxon>
        <taxon>Bacillati</taxon>
        <taxon>Bacillota</taxon>
        <taxon>Bacilli</taxon>
        <taxon>Bacillales</taxon>
        <taxon>Alicyclobacillaceae</taxon>
        <taxon>Tumebacillus</taxon>
    </lineage>
</organism>
<name>A0A1Y0IL69_9BACL</name>
<comment type="subcellular location">
    <subcellularLocation>
        <location evidence="1">Membrane</location>
        <topology evidence="1">Multi-pass membrane protein</topology>
    </subcellularLocation>
</comment>
<protein>
    <recommendedName>
        <fullName evidence="9">Tellurium resistance protein TerC</fullName>
    </recommendedName>
</protein>
<feature type="transmembrane region" description="Helical" evidence="6">
    <location>
        <begin position="176"/>
        <end position="197"/>
    </location>
</feature>
<evidence type="ECO:0000256" key="1">
    <source>
        <dbReference type="ARBA" id="ARBA00004141"/>
    </source>
</evidence>
<evidence type="ECO:0000256" key="2">
    <source>
        <dbReference type="ARBA" id="ARBA00007511"/>
    </source>
</evidence>
<feature type="transmembrane region" description="Helical" evidence="6">
    <location>
        <begin position="204"/>
        <end position="224"/>
    </location>
</feature>
<evidence type="ECO:0008006" key="9">
    <source>
        <dbReference type="Google" id="ProtNLM"/>
    </source>
</evidence>
<feature type="transmembrane region" description="Helical" evidence="6">
    <location>
        <begin position="230"/>
        <end position="253"/>
    </location>
</feature>
<keyword evidence="5 6" id="KW-0472">Membrane</keyword>
<dbReference type="EMBL" id="CP021434">
    <property type="protein sequence ID" value="ARU61251.1"/>
    <property type="molecule type" value="Genomic_DNA"/>
</dbReference>
<reference evidence="8" key="1">
    <citation type="submission" date="2017-05" db="EMBL/GenBank/DDBJ databases">
        <authorList>
            <person name="Sung H."/>
        </authorList>
    </citation>
    <scope>NUCLEOTIDE SEQUENCE [LARGE SCALE GENOMIC DNA]</scope>
    <source>
        <strain evidence="8">AR23208</strain>
    </source>
</reference>
<feature type="transmembrane region" description="Helical" evidence="6">
    <location>
        <begin position="113"/>
        <end position="131"/>
    </location>
</feature>
<evidence type="ECO:0000256" key="6">
    <source>
        <dbReference type="SAM" id="Phobius"/>
    </source>
</evidence>
<gene>
    <name evidence="7" type="ORF">CBW65_09780</name>
</gene>
<keyword evidence="3 6" id="KW-0812">Transmembrane</keyword>
<feature type="transmembrane region" description="Helical" evidence="6">
    <location>
        <begin position="86"/>
        <end position="107"/>
    </location>
</feature>
<evidence type="ECO:0000313" key="8">
    <source>
        <dbReference type="Proteomes" id="UP000195437"/>
    </source>
</evidence>
<dbReference type="PANTHER" id="PTHR30238">
    <property type="entry name" value="MEMBRANE BOUND PREDICTED REDOX MODULATOR"/>
    <property type="match status" value="1"/>
</dbReference>
<dbReference type="InterPro" id="IPR022301">
    <property type="entry name" value="Integral_membrane_YjbE"/>
</dbReference>
<keyword evidence="8" id="KW-1185">Reference proteome</keyword>
<dbReference type="PANTHER" id="PTHR30238:SF4">
    <property type="entry name" value="SLL1022 PROTEIN"/>
    <property type="match status" value="1"/>
</dbReference>
<keyword evidence="4 6" id="KW-1133">Transmembrane helix</keyword>
<comment type="similarity">
    <text evidence="2">Belongs to the TerC family.</text>
</comment>
<proteinExistence type="inferred from homology"/>
<sequence length="269" mass="29184">MTRSDPPALLSLVLSETFAIISNGRGLFYFCPKGTFCIGERSDSDVFEYIWALISIIIIDLVVSGDNAMVIALASRRLPDEQRKRAILWGTAGAVGLRVSLTVVAVYLLQVPLLQAIGGVFLLWVAIKLLIDNTDEEANIKEGATFGAAIRTIIMADLVLSLDNIFAVAAAGKEHISLVLIGLAISIPIIVWGSTIILKLINRFPILIYIGAGVLGWTAGNMLIDDKLLAPIFSAEFLHYLIPAVTTLLVVGFGKWWTSRHKPQVEAEA</sequence>
<accession>A0A1Y0IL69</accession>
<evidence type="ECO:0000256" key="3">
    <source>
        <dbReference type="ARBA" id="ARBA00022692"/>
    </source>
</evidence>
<evidence type="ECO:0000256" key="5">
    <source>
        <dbReference type="ARBA" id="ARBA00023136"/>
    </source>
</evidence>
<dbReference type="NCBIfam" id="TIGR03717">
    <property type="entry name" value="R_switched_YjbE"/>
    <property type="match status" value="1"/>
</dbReference>
<dbReference type="AlphaFoldDB" id="A0A1Y0IL69"/>
<evidence type="ECO:0000313" key="7">
    <source>
        <dbReference type="EMBL" id="ARU61251.1"/>
    </source>
</evidence>
<dbReference type="KEGG" id="tum:CBW65_09780"/>
<dbReference type="GO" id="GO:0016020">
    <property type="term" value="C:membrane"/>
    <property type="evidence" value="ECO:0007669"/>
    <property type="project" value="UniProtKB-SubCell"/>
</dbReference>
<feature type="transmembrane region" description="Helical" evidence="6">
    <location>
        <begin position="143"/>
        <end position="170"/>
    </location>
</feature>
<dbReference type="InterPro" id="IPR005496">
    <property type="entry name" value="Integral_membrane_TerC"/>
</dbReference>